<organism evidence="1">
    <name type="scientific">Magallana gigas</name>
    <name type="common">Pacific oyster</name>
    <name type="synonym">Crassostrea gigas</name>
    <dbReference type="NCBI Taxonomy" id="29159"/>
    <lineage>
        <taxon>Eukaryota</taxon>
        <taxon>Metazoa</taxon>
        <taxon>Spiralia</taxon>
        <taxon>Lophotrochozoa</taxon>
        <taxon>Mollusca</taxon>
        <taxon>Bivalvia</taxon>
        <taxon>Autobranchia</taxon>
        <taxon>Pteriomorphia</taxon>
        <taxon>Ostreida</taxon>
        <taxon>Ostreoidea</taxon>
        <taxon>Ostreidae</taxon>
        <taxon>Magallana</taxon>
    </lineage>
</organism>
<dbReference type="HOGENOM" id="CLU_2608358_0_0_1"/>
<reference evidence="1" key="1">
    <citation type="journal article" date="2012" name="Nature">
        <title>The oyster genome reveals stress adaptation and complexity of shell formation.</title>
        <authorList>
            <person name="Zhang G."/>
            <person name="Fang X."/>
            <person name="Guo X."/>
            <person name="Li L."/>
            <person name="Luo R."/>
            <person name="Xu F."/>
            <person name="Yang P."/>
            <person name="Zhang L."/>
            <person name="Wang X."/>
            <person name="Qi H."/>
            <person name="Xiong Z."/>
            <person name="Que H."/>
            <person name="Xie Y."/>
            <person name="Holland P.W."/>
            <person name="Paps J."/>
            <person name="Zhu Y."/>
            <person name="Wu F."/>
            <person name="Chen Y."/>
            <person name="Wang J."/>
            <person name="Peng C."/>
            <person name="Meng J."/>
            <person name="Yang L."/>
            <person name="Liu J."/>
            <person name="Wen B."/>
            <person name="Zhang N."/>
            <person name="Huang Z."/>
            <person name="Zhu Q."/>
            <person name="Feng Y."/>
            <person name="Mount A."/>
            <person name="Hedgecock D."/>
            <person name="Xu Z."/>
            <person name="Liu Y."/>
            <person name="Domazet-Loso T."/>
            <person name="Du Y."/>
            <person name="Sun X."/>
            <person name="Zhang S."/>
            <person name="Liu B."/>
            <person name="Cheng P."/>
            <person name="Jiang X."/>
            <person name="Li J."/>
            <person name="Fan D."/>
            <person name="Wang W."/>
            <person name="Fu W."/>
            <person name="Wang T."/>
            <person name="Wang B."/>
            <person name="Zhang J."/>
            <person name="Peng Z."/>
            <person name="Li Y."/>
            <person name="Li N."/>
            <person name="Wang J."/>
            <person name="Chen M."/>
            <person name="He Y."/>
            <person name="Tan F."/>
            <person name="Song X."/>
            <person name="Zheng Q."/>
            <person name="Huang R."/>
            <person name="Yang H."/>
            <person name="Du X."/>
            <person name="Chen L."/>
            <person name="Yang M."/>
            <person name="Gaffney P.M."/>
            <person name="Wang S."/>
            <person name="Luo L."/>
            <person name="She Z."/>
            <person name="Ming Y."/>
            <person name="Huang W."/>
            <person name="Zhang S."/>
            <person name="Huang B."/>
            <person name="Zhang Y."/>
            <person name="Qu T."/>
            <person name="Ni P."/>
            <person name="Miao G."/>
            <person name="Wang J."/>
            <person name="Wang Q."/>
            <person name="Steinberg C.E."/>
            <person name="Wang H."/>
            <person name="Li N."/>
            <person name="Qian L."/>
            <person name="Zhang G."/>
            <person name="Li Y."/>
            <person name="Yang H."/>
            <person name="Liu X."/>
            <person name="Wang J."/>
            <person name="Yin Y."/>
            <person name="Wang J."/>
        </authorList>
    </citation>
    <scope>NUCLEOTIDE SEQUENCE [LARGE SCALE GENOMIC DNA]</scope>
    <source>
        <strain evidence="1">05x7-T-G4-1.051#20</strain>
    </source>
</reference>
<dbReference type="InParanoid" id="K1PIZ9"/>
<evidence type="ECO:0000313" key="1">
    <source>
        <dbReference type="EMBL" id="EKC18894.1"/>
    </source>
</evidence>
<dbReference type="EMBL" id="JH816826">
    <property type="protein sequence ID" value="EKC18894.1"/>
    <property type="molecule type" value="Genomic_DNA"/>
</dbReference>
<gene>
    <name evidence="1" type="ORF">CGI_10010618</name>
</gene>
<dbReference type="AlphaFoldDB" id="K1PIZ9"/>
<proteinExistence type="predicted"/>
<sequence length="79" mass="9109">MTSVFNGNRFVYVAPLFLENLLLEYISALDYVFYFGQSKYEKKFLCSNCWGIDHTMTNCKNNPKGQVCLEQDHSSGDPK</sequence>
<name>K1PIZ9_MAGGI</name>
<protein>
    <submittedName>
        <fullName evidence="1">Uncharacterized protein</fullName>
    </submittedName>
</protein>
<accession>K1PIZ9</accession>